<dbReference type="InterPro" id="IPR011024">
    <property type="entry name" value="G_crystallin-like"/>
</dbReference>
<sequence>MAFTKSSTAILVMVLLAALVMTDVANASSFIAWSGPGCNFRAVQYRNCGCSNINEHGGYTFTYNGQSAAMYNTVNCQGGSHTRFSSSLLARFEKKGTTATLATTIEVLEDRN</sequence>
<dbReference type="Gene3D" id="2.60.20.30">
    <property type="match status" value="1"/>
</dbReference>
<dbReference type="GO" id="GO:0045926">
    <property type="term" value="P:negative regulation of growth"/>
    <property type="evidence" value="ECO:0007669"/>
    <property type="project" value="InterPro"/>
</dbReference>
<reference evidence="2 3" key="1">
    <citation type="submission" date="2024-01" db="EMBL/GenBank/DDBJ databases">
        <title>Genome assemblies of Stephania.</title>
        <authorList>
            <person name="Yang L."/>
        </authorList>
    </citation>
    <scope>NUCLEOTIDE SEQUENCE [LARGE SCALE GENOMIC DNA]</scope>
    <source>
        <strain evidence="2">YNDBR</strain>
        <tissue evidence="2">Leaf</tissue>
    </source>
</reference>
<dbReference type="AlphaFoldDB" id="A0AAP0NXV0"/>
<feature type="chain" id="PRO_5042931113" evidence="1">
    <location>
        <begin position="28"/>
        <end position="112"/>
    </location>
</feature>
<gene>
    <name evidence="2" type="ORF">Syun_019981</name>
</gene>
<name>A0AAP0NXV0_9MAGN</name>
<dbReference type="SUPFAM" id="SSF49695">
    <property type="entry name" value="gamma-Crystallin-like"/>
    <property type="match status" value="1"/>
</dbReference>
<comment type="caution">
    <text evidence="2">The sequence shown here is derived from an EMBL/GenBank/DDBJ whole genome shotgun (WGS) entry which is preliminary data.</text>
</comment>
<feature type="signal peptide" evidence="1">
    <location>
        <begin position="1"/>
        <end position="27"/>
    </location>
</feature>
<dbReference type="GO" id="GO:0006952">
    <property type="term" value="P:defense response"/>
    <property type="evidence" value="ECO:0007669"/>
    <property type="project" value="InterPro"/>
</dbReference>
<organism evidence="2 3">
    <name type="scientific">Stephania yunnanensis</name>
    <dbReference type="NCBI Taxonomy" id="152371"/>
    <lineage>
        <taxon>Eukaryota</taxon>
        <taxon>Viridiplantae</taxon>
        <taxon>Streptophyta</taxon>
        <taxon>Embryophyta</taxon>
        <taxon>Tracheophyta</taxon>
        <taxon>Spermatophyta</taxon>
        <taxon>Magnoliopsida</taxon>
        <taxon>Ranunculales</taxon>
        <taxon>Menispermaceae</taxon>
        <taxon>Menispermoideae</taxon>
        <taxon>Cissampelideae</taxon>
        <taxon>Stephania</taxon>
    </lineage>
</organism>
<keyword evidence="1" id="KW-0732">Signal</keyword>
<dbReference type="Pfam" id="PF09117">
    <property type="entry name" value="MiAMP1"/>
    <property type="match status" value="1"/>
</dbReference>
<evidence type="ECO:0000313" key="3">
    <source>
        <dbReference type="Proteomes" id="UP001420932"/>
    </source>
</evidence>
<keyword evidence="3" id="KW-1185">Reference proteome</keyword>
<evidence type="ECO:0000256" key="1">
    <source>
        <dbReference type="SAM" id="SignalP"/>
    </source>
</evidence>
<dbReference type="Proteomes" id="UP001420932">
    <property type="component" value="Unassembled WGS sequence"/>
</dbReference>
<evidence type="ECO:0000313" key="2">
    <source>
        <dbReference type="EMBL" id="KAK9122364.1"/>
    </source>
</evidence>
<dbReference type="EMBL" id="JBBNAF010000008">
    <property type="protein sequence ID" value="KAK9122364.1"/>
    <property type="molecule type" value="Genomic_DNA"/>
</dbReference>
<proteinExistence type="predicted"/>
<dbReference type="InterPro" id="IPR015201">
    <property type="entry name" value="Antimicrobial_MiAMP1"/>
</dbReference>
<accession>A0AAP0NXV0</accession>
<dbReference type="InterPro" id="IPR015791">
    <property type="entry name" value="Antimic/Inh_G_crystallin-like"/>
</dbReference>
<protein>
    <submittedName>
        <fullName evidence="2">Uncharacterized protein</fullName>
    </submittedName>
</protein>